<protein>
    <submittedName>
        <fullName evidence="1">Uncharacterized protein</fullName>
    </submittedName>
</protein>
<gene>
    <name evidence="1" type="ORF">METZ01_LOCUS117389</name>
</gene>
<organism evidence="1">
    <name type="scientific">marine metagenome</name>
    <dbReference type="NCBI Taxonomy" id="408172"/>
    <lineage>
        <taxon>unclassified sequences</taxon>
        <taxon>metagenomes</taxon>
        <taxon>ecological metagenomes</taxon>
    </lineage>
</organism>
<reference evidence="1" key="1">
    <citation type="submission" date="2018-05" db="EMBL/GenBank/DDBJ databases">
        <authorList>
            <person name="Lanie J.A."/>
            <person name="Ng W.-L."/>
            <person name="Kazmierczak K.M."/>
            <person name="Andrzejewski T.M."/>
            <person name="Davidsen T.M."/>
            <person name="Wayne K.J."/>
            <person name="Tettelin H."/>
            <person name="Glass J.I."/>
            <person name="Rusch D."/>
            <person name="Podicherti R."/>
            <person name="Tsui H.-C.T."/>
            <person name="Winkler M.E."/>
        </authorList>
    </citation>
    <scope>NUCLEOTIDE SEQUENCE</scope>
</reference>
<proteinExistence type="predicted"/>
<accession>A0A381XIF0</accession>
<sequence length="50" mass="5702">MKSSPSVFGPNLNLLHAKYFSDLQAVGDNFLRIKSQLTLHFPDQVRFPLI</sequence>
<dbReference type="AlphaFoldDB" id="A0A381XIF0"/>
<dbReference type="EMBL" id="UINC01015302">
    <property type="protein sequence ID" value="SVA64535.1"/>
    <property type="molecule type" value="Genomic_DNA"/>
</dbReference>
<name>A0A381XIF0_9ZZZZ</name>
<evidence type="ECO:0000313" key="1">
    <source>
        <dbReference type="EMBL" id="SVA64535.1"/>
    </source>
</evidence>